<evidence type="ECO:0000313" key="2">
    <source>
        <dbReference type="Proteomes" id="UP000054359"/>
    </source>
</evidence>
<feature type="non-terminal residue" evidence="1">
    <location>
        <position position="47"/>
    </location>
</feature>
<organism evidence="1 2">
    <name type="scientific">Stegodyphus mimosarum</name>
    <name type="common">African social velvet spider</name>
    <dbReference type="NCBI Taxonomy" id="407821"/>
    <lineage>
        <taxon>Eukaryota</taxon>
        <taxon>Metazoa</taxon>
        <taxon>Ecdysozoa</taxon>
        <taxon>Arthropoda</taxon>
        <taxon>Chelicerata</taxon>
        <taxon>Arachnida</taxon>
        <taxon>Araneae</taxon>
        <taxon>Araneomorphae</taxon>
        <taxon>Entelegynae</taxon>
        <taxon>Eresoidea</taxon>
        <taxon>Eresidae</taxon>
        <taxon>Stegodyphus</taxon>
    </lineage>
</organism>
<keyword evidence="2" id="KW-1185">Reference proteome</keyword>
<dbReference type="Proteomes" id="UP000054359">
    <property type="component" value="Unassembled WGS sequence"/>
</dbReference>
<gene>
    <name evidence="1" type="ORF">X975_06889</name>
</gene>
<name>A0A087UDN4_STEMI</name>
<accession>A0A087UDN4</accession>
<proteinExistence type="predicted"/>
<dbReference type="EMBL" id="KK119364">
    <property type="protein sequence ID" value="KFM75473.1"/>
    <property type="molecule type" value="Genomic_DNA"/>
</dbReference>
<sequence length="47" mass="5442">MKPSNSGYSFGFRRFLLLHKMALSGLLSPWPRGRSSKLIFLFLLLTR</sequence>
<dbReference type="AlphaFoldDB" id="A0A087UDN4"/>
<protein>
    <submittedName>
        <fullName evidence="1">Uncharacterized protein</fullName>
    </submittedName>
</protein>
<reference evidence="1 2" key="1">
    <citation type="submission" date="2013-11" db="EMBL/GenBank/DDBJ databases">
        <title>Genome sequencing of Stegodyphus mimosarum.</title>
        <authorList>
            <person name="Bechsgaard J."/>
        </authorList>
    </citation>
    <scope>NUCLEOTIDE SEQUENCE [LARGE SCALE GENOMIC DNA]</scope>
</reference>
<evidence type="ECO:0000313" key="1">
    <source>
        <dbReference type="EMBL" id="KFM75473.1"/>
    </source>
</evidence>